<accession>A0A955RIE3</accession>
<evidence type="ECO:0000256" key="1">
    <source>
        <dbReference type="ARBA" id="ARBA00004651"/>
    </source>
</evidence>
<dbReference type="PANTHER" id="PTHR30460">
    <property type="entry name" value="MODERATE CONDUCTANCE MECHANOSENSITIVE CHANNEL YBIO"/>
    <property type="match status" value="1"/>
</dbReference>
<evidence type="ECO:0000256" key="6">
    <source>
        <dbReference type="ARBA" id="ARBA00023136"/>
    </source>
</evidence>
<dbReference type="PANTHER" id="PTHR30460:SF0">
    <property type="entry name" value="MODERATE CONDUCTANCE MECHANOSENSITIVE CHANNEL YBIO"/>
    <property type="match status" value="1"/>
</dbReference>
<dbReference type="FunFam" id="2.30.30.60:FF:000001">
    <property type="entry name" value="MscS Mechanosensitive ion channel"/>
    <property type="match status" value="1"/>
</dbReference>
<evidence type="ECO:0000313" key="10">
    <source>
        <dbReference type="Proteomes" id="UP000782843"/>
    </source>
</evidence>
<dbReference type="InterPro" id="IPR023408">
    <property type="entry name" value="MscS_beta-dom_sf"/>
</dbReference>
<evidence type="ECO:0000256" key="2">
    <source>
        <dbReference type="ARBA" id="ARBA00008017"/>
    </source>
</evidence>
<feature type="transmembrane region" description="Helical" evidence="7">
    <location>
        <begin position="6"/>
        <end position="29"/>
    </location>
</feature>
<feature type="domain" description="Mechanosensitive ion channel MscS" evidence="8">
    <location>
        <begin position="28"/>
        <end position="89"/>
    </location>
</feature>
<dbReference type="SUPFAM" id="SSF50182">
    <property type="entry name" value="Sm-like ribonucleoproteins"/>
    <property type="match status" value="1"/>
</dbReference>
<keyword evidence="6 7" id="KW-0472">Membrane</keyword>
<name>A0A955RIE3_9BACT</name>
<proteinExistence type="inferred from homology"/>
<comment type="caution">
    <text evidence="9">The sequence shown here is derived from an EMBL/GenBank/DDBJ whole genome shotgun (WGS) entry which is preliminary data.</text>
</comment>
<dbReference type="Gene3D" id="1.10.287.1260">
    <property type="match status" value="1"/>
</dbReference>
<evidence type="ECO:0000256" key="7">
    <source>
        <dbReference type="SAM" id="Phobius"/>
    </source>
</evidence>
<dbReference type="InterPro" id="IPR011066">
    <property type="entry name" value="MscS_channel_C_sf"/>
</dbReference>
<comment type="similarity">
    <text evidence="2">Belongs to the MscS (TC 1.A.23) family.</text>
</comment>
<dbReference type="GO" id="GO:0008381">
    <property type="term" value="F:mechanosensitive monoatomic ion channel activity"/>
    <property type="evidence" value="ECO:0007669"/>
    <property type="project" value="InterPro"/>
</dbReference>
<evidence type="ECO:0000256" key="3">
    <source>
        <dbReference type="ARBA" id="ARBA00022475"/>
    </source>
</evidence>
<reference evidence="9" key="2">
    <citation type="journal article" date="2021" name="Microbiome">
        <title>Successional dynamics and alternative stable states in a saline activated sludge microbial community over 9 years.</title>
        <authorList>
            <person name="Wang Y."/>
            <person name="Ye J."/>
            <person name="Ju F."/>
            <person name="Liu L."/>
            <person name="Boyd J.A."/>
            <person name="Deng Y."/>
            <person name="Parks D.H."/>
            <person name="Jiang X."/>
            <person name="Yin X."/>
            <person name="Woodcroft B.J."/>
            <person name="Tyson G.W."/>
            <person name="Hugenholtz P."/>
            <person name="Polz M.F."/>
            <person name="Zhang T."/>
        </authorList>
    </citation>
    <scope>NUCLEOTIDE SEQUENCE</scope>
    <source>
        <strain evidence="9">HKST-UBA10</strain>
    </source>
</reference>
<evidence type="ECO:0000256" key="5">
    <source>
        <dbReference type="ARBA" id="ARBA00022989"/>
    </source>
</evidence>
<dbReference type="AlphaFoldDB" id="A0A955RIE3"/>
<dbReference type="EMBL" id="JAGQLG010000184">
    <property type="protein sequence ID" value="MCA9382618.1"/>
    <property type="molecule type" value="Genomic_DNA"/>
</dbReference>
<dbReference type="Gene3D" id="3.30.70.100">
    <property type="match status" value="1"/>
</dbReference>
<dbReference type="Pfam" id="PF00924">
    <property type="entry name" value="MS_channel_2nd"/>
    <property type="match status" value="1"/>
</dbReference>
<dbReference type="GO" id="GO:0005886">
    <property type="term" value="C:plasma membrane"/>
    <property type="evidence" value="ECO:0007669"/>
    <property type="project" value="UniProtKB-SubCell"/>
</dbReference>
<keyword evidence="3" id="KW-1003">Cell membrane</keyword>
<sequence>SVLNINIVPIVAAAGVLGFAISFGAQSLVKDMINGMFILIENQFNIGDTVELGGVKGKVEAFSLRSTVIRDIKGNVHVIPNSAITIATNVERDWSRLKVVIQIVSESDTEKAIMLTKKVLKKVSKDYKEVIIKEPKMLGITSIENGYVELTVVGKVKRFQQYEFSRKIRMYIIAEFQENHIEMPQAFLLGKQSSK</sequence>
<comment type="subcellular location">
    <subcellularLocation>
        <location evidence="1">Cell membrane</location>
        <topology evidence="1">Multi-pass membrane protein</topology>
    </subcellularLocation>
</comment>
<evidence type="ECO:0000259" key="8">
    <source>
        <dbReference type="Pfam" id="PF00924"/>
    </source>
</evidence>
<keyword evidence="4 7" id="KW-0812">Transmembrane</keyword>
<dbReference type="InterPro" id="IPR010920">
    <property type="entry name" value="LSM_dom_sf"/>
</dbReference>
<gene>
    <name evidence="9" type="ORF">KC660_04415</name>
</gene>
<dbReference type="SUPFAM" id="SSF82689">
    <property type="entry name" value="Mechanosensitive channel protein MscS (YggB), C-terminal domain"/>
    <property type="match status" value="1"/>
</dbReference>
<dbReference type="Proteomes" id="UP000782843">
    <property type="component" value="Unassembled WGS sequence"/>
</dbReference>
<dbReference type="Gene3D" id="2.30.30.60">
    <property type="match status" value="1"/>
</dbReference>
<organism evidence="9 10">
    <name type="scientific">Candidatus Dojkabacteria bacterium</name>
    <dbReference type="NCBI Taxonomy" id="2099670"/>
    <lineage>
        <taxon>Bacteria</taxon>
        <taxon>Candidatus Dojkabacteria</taxon>
    </lineage>
</organism>
<reference evidence="9" key="1">
    <citation type="submission" date="2020-04" db="EMBL/GenBank/DDBJ databases">
        <authorList>
            <person name="Zhang T."/>
        </authorList>
    </citation>
    <scope>NUCLEOTIDE SEQUENCE</scope>
    <source>
        <strain evidence="9">HKST-UBA10</strain>
    </source>
</reference>
<dbReference type="InterPro" id="IPR006685">
    <property type="entry name" value="MscS_channel_2nd"/>
</dbReference>
<dbReference type="InterPro" id="IPR045276">
    <property type="entry name" value="YbiO_bact"/>
</dbReference>
<evidence type="ECO:0000256" key="4">
    <source>
        <dbReference type="ARBA" id="ARBA00022692"/>
    </source>
</evidence>
<evidence type="ECO:0000313" key="9">
    <source>
        <dbReference type="EMBL" id="MCA9382618.1"/>
    </source>
</evidence>
<feature type="non-terminal residue" evidence="9">
    <location>
        <position position="1"/>
    </location>
</feature>
<keyword evidence="5 7" id="KW-1133">Transmembrane helix</keyword>
<protein>
    <submittedName>
        <fullName evidence="9">Mechanosensitive ion channel</fullName>
    </submittedName>
</protein>